<proteinExistence type="predicted"/>
<accession>A0A3G5AET0</accession>
<protein>
    <submittedName>
        <fullName evidence="1">Uncharacterized protein</fullName>
    </submittedName>
</protein>
<name>A0A3G5AET0_9VIRU</name>
<organism evidence="1">
    <name type="scientific">Satyrvirus sp</name>
    <dbReference type="NCBI Taxonomy" id="2487771"/>
    <lineage>
        <taxon>Viruses</taxon>
        <taxon>Varidnaviria</taxon>
        <taxon>Bamfordvirae</taxon>
        <taxon>Nucleocytoviricota</taxon>
        <taxon>Megaviricetes</taxon>
        <taxon>Imitervirales</taxon>
        <taxon>Mimiviridae</taxon>
        <taxon>Megamimivirinae</taxon>
    </lineage>
</organism>
<dbReference type="EMBL" id="MK072467">
    <property type="protein sequence ID" value="AYV85692.1"/>
    <property type="molecule type" value="Genomic_DNA"/>
</dbReference>
<evidence type="ECO:0000313" key="1">
    <source>
        <dbReference type="EMBL" id="AYV85692.1"/>
    </source>
</evidence>
<sequence length="156" mass="17983">MKATKKSNVNTSVSKPIVEQKKSEFIVKCKKIKNTSTNAANAISSINNIPTSNDIYYSGMKESIIKDIFNRWEIINRSILVENEEDITAEKAREMGTRTELKRIMFNIRLNNNDFDLVDSVPDKIYTHIETTLKNLGYEINKKVLSAGRTYFIIKW</sequence>
<gene>
    <name evidence="1" type="ORF">Satyrvirus31_6</name>
</gene>
<reference evidence="1" key="1">
    <citation type="submission" date="2018-10" db="EMBL/GenBank/DDBJ databases">
        <title>Hidden diversity of soil giant viruses.</title>
        <authorList>
            <person name="Schulz F."/>
            <person name="Alteio L."/>
            <person name="Goudeau D."/>
            <person name="Ryan E.M."/>
            <person name="Malmstrom R.R."/>
            <person name="Blanchard J."/>
            <person name="Woyke T."/>
        </authorList>
    </citation>
    <scope>NUCLEOTIDE SEQUENCE</scope>
    <source>
        <strain evidence="1">SAV1</strain>
    </source>
</reference>